<dbReference type="EMBL" id="AVOT02139618">
    <property type="protein sequence ID" value="MBW0590703.1"/>
    <property type="molecule type" value="Genomic_DNA"/>
</dbReference>
<dbReference type="Proteomes" id="UP000765509">
    <property type="component" value="Unassembled WGS sequence"/>
</dbReference>
<organism evidence="2 3">
    <name type="scientific">Austropuccinia psidii MF-1</name>
    <dbReference type="NCBI Taxonomy" id="1389203"/>
    <lineage>
        <taxon>Eukaryota</taxon>
        <taxon>Fungi</taxon>
        <taxon>Dikarya</taxon>
        <taxon>Basidiomycota</taxon>
        <taxon>Pucciniomycotina</taxon>
        <taxon>Pucciniomycetes</taxon>
        <taxon>Pucciniales</taxon>
        <taxon>Sphaerophragmiaceae</taxon>
        <taxon>Austropuccinia</taxon>
    </lineage>
</organism>
<keyword evidence="1" id="KW-0812">Transmembrane</keyword>
<evidence type="ECO:0000256" key="1">
    <source>
        <dbReference type="SAM" id="Phobius"/>
    </source>
</evidence>
<sequence length="90" mass="10750">MFWWYLGYTIGLWYFGCHAYALVLSHRLTDAFNVAFLPNASQSLRVAQHPDERLGDRKFTHKYWDQLIEPYNISHEIPNEEELDQTDEET</sequence>
<reference evidence="2" key="1">
    <citation type="submission" date="2021-03" db="EMBL/GenBank/DDBJ databases">
        <title>Draft genome sequence of rust myrtle Austropuccinia psidii MF-1, a brazilian biotype.</title>
        <authorList>
            <person name="Quecine M.C."/>
            <person name="Pachon D.M.R."/>
            <person name="Bonatelli M.L."/>
            <person name="Correr F.H."/>
            <person name="Franceschini L.M."/>
            <person name="Leite T.F."/>
            <person name="Margarido G.R.A."/>
            <person name="Almeida C.A."/>
            <person name="Ferrarezi J.A."/>
            <person name="Labate C.A."/>
        </authorList>
    </citation>
    <scope>NUCLEOTIDE SEQUENCE</scope>
    <source>
        <strain evidence="2">MF-1</strain>
    </source>
</reference>
<evidence type="ECO:0000313" key="3">
    <source>
        <dbReference type="Proteomes" id="UP000765509"/>
    </source>
</evidence>
<gene>
    <name evidence="2" type="ORF">O181_130418</name>
</gene>
<keyword evidence="1" id="KW-1133">Transmembrane helix</keyword>
<comment type="caution">
    <text evidence="2">The sequence shown here is derived from an EMBL/GenBank/DDBJ whole genome shotgun (WGS) entry which is preliminary data.</text>
</comment>
<name>A0A9Q3Q9S6_9BASI</name>
<keyword evidence="3" id="KW-1185">Reference proteome</keyword>
<proteinExistence type="predicted"/>
<keyword evidence="1" id="KW-0472">Membrane</keyword>
<dbReference type="AlphaFoldDB" id="A0A9Q3Q9S6"/>
<evidence type="ECO:0000313" key="2">
    <source>
        <dbReference type="EMBL" id="MBW0590703.1"/>
    </source>
</evidence>
<feature type="transmembrane region" description="Helical" evidence="1">
    <location>
        <begin position="6"/>
        <end position="24"/>
    </location>
</feature>
<protein>
    <submittedName>
        <fullName evidence="2">Uncharacterized protein</fullName>
    </submittedName>
</protein>
<accession>A0A9Q3Q9S6</accession>